<protein>
    <submittedName>
        <fullName evidence="1">Enoyl-CoA hydratase</fullName>
    </submittedName>
</protein>
<organism evidence="1 2">
    <name type="scientific">Acinetobacter ursingii</name>
    <dbReference type="NCBI Taxonomy" id="108980"/>
    <lineage>
        <taxon>Bacteria</taxon>
        <taxon>Pseudomonadati</taxon>
        <taxon>Pseudomonadota</taxon>
        <taxon>Gammaproteobacteria</taxon>
        <taxon>Moraxellales</taxon>
        <taxon>Moraxellaceae</taxon>
        <taxon>Acinetobacter</taxon>
    </lineage>
</organism>
<gene>
    <name evidence="1" type="ORF">DHW29_02470</name>
</gene>
<accession>A0A3D2SI68</accession>
<dbReference type="AlphaFoldDB" id="A0A3D2SI68"/>
<dbReference type="InterPro" id="IPR029045">
    <property type="entry name" value="ClpP/crotonase-like_dom_sf"/>
</dbReference>
<evidence type="ECO:0000313" key="2">
    <source>
        <dbReference type="Proteomes" id="UP000263596"/>
    </source>
</evidence>
<sequence length="52" mass="6036">MTNSPDVTRYHPDLIVEEAKNGWRIVRLNRPKSLHALDESIATALLRVFEDF</sequence>
<reference evidence="1 2" key="1">
    <citation type="journal article" date="2018" name="Nat. Biotechnol.">
        <title>A standardized bacterial taxonomy based on genome phylogeny substantially revises the tree of life.</title>
        <authorList>
            <person name="Parks D.H."/>
            <person name="Chuvochina M."/>
            <person name="Waite D.W."/>
            <person name="Rinke C."/>
            <person name="Skarshewski A."/>
            <person name="Chaumeil P.A."/>
            <person name="Hugenholtz P."/>
        </authorList>
    </citation>
    <scope>NUCLEOTIDE SEQUENCE [LARGE SCALE GENOMIC DNA]</scope>
    <source>
        <strain evidence="1">UBA9669</strain>
    </source>
</reference>
<dbReference type="Proteomes" id="UP000263596">
    <property type="component" value="Unassembled WGS sequence"/>
</dbReference>
<proteinExistence type="predicted"/>
<name>A0A3D2SI68_9GAMM</name>
<evidence type="ECO:0000313" key="1">
    <source>
        <dbReference type="EMBL" id="HCK29159.1"/>
    </source>
</evidence>
<feature type="non-terminal residue" evidence="1">
    <location>
        <position position="52"/>
    </location>
</feature>
<dbReference type="EMBL" id="DPVE01000042">
    <property type="protein sequence ID" value="HCK29159.1"/>
    <property type="molecule type" value="Genomic_DNA"/>
</dbReference>
<dbReference type="SUPFAM" id="SSF52096">
    <property type="entry name" value="ClpP/crotonase"/>
    <property type="match status" value="1"/>
</dbReference>
<comment type="caution">
    <text evidence="1">The sequence shown here is derived from an EMBL/GenBank/DDBJ whole genome shotgun (WGS) entry which is preliminary data.</text>
</comment>